<dbReference type="AlphaFoldDB" id="A0A2S0KHG1"/>
<accession>A0A2S0KHG1</accession>
<evidence type="ECO:0000313" key="7">
    <source>
        <dbReference type="Proteomes" id="UP000239814"/>
    </source>
</evidence>
<evidence type="ECO:0000256" key="4">
    <source>
        <dbReference type="PROSITE-ProRule" id="PRU00335"/>
    </source>
</evidence>
<dbReference type="OrthoDB" id="268339at2"/>
<keyword evidence="2 4" id="KW-0238">DNA-binding</keyword>
<dbReference type="PANTHER" id="PTHR30055">
    <property type="entry name" value="HTH-TYPE TRANSCRIPTIONAL REGULATOR RUTR"/>
    <property type="match status" value="1"/>
</dbReference>
<reference evidence="6 7" key="1">
    <citation type="submission" date="2018-03" db="EMBL/GenBank/DDBJ databases">
        <title>Characteristics and genome of n-alkane degrading marine bacteria Gordonia iterans isolated from crude oil contaminated in Tae-an, South Korea.</title>
        <authorList>
            <person name="Lee S.-S."/>
            <person name="Kim H."/>
        </authorList>
    </citation>
    <scope>NUCLEOTIDE SEQUENCE [LARGE SCALE GENOMIC DNA]</scope>
    <source>
        <strain evidence="6 7">Co17</strain>
    </source>
</reference>
<dbReference type="SUPFAM" id="SSF46689">
    <property type="entry name" value="Homeodomain-like"/>
    <property type="match status" value="1"/>
</dbReference>
<dbReference type="KEGG" id="git:C6V83_13480"/>
<dbReference type="Gene3D" id="1.10.357.10">
    <property type="entry name" value="Tetracycline Repressor, domain 2"/>
    <property type="match status" value="1"/>
</dbReference>
<dbReference type="InterPro" id="IPR023772">
    <property type="entry name" value="DNA-bd_HTH_TetR-type_CS"/>
</dbReference>
<evidence type="ECO:0000313" key="6">
    <source>
        <dbReference type="EMBL" id="AVM01114.1"/>
    </source>
</evidence>
<dbReference type="InterPro" id="IPR050109">
    <property type="entry name" value="HTH-type_TetR-like_transc_reg"/>
</dbReference>
<dbReference type="PROSITE" id="PS50977">
    <property type="entry name" value="HTH_TETR_2"/>
    <property type="match status" value="1"/>
</dbReference>
<dbReference type="GO" id="GO:0003700">
    <property type="term" value="F:DNA-binding transcription factor activity"/>
    <property type="evidence" value="ECO:0007669"/>
    <property type="project" value="TreeGrafter"/>
</dbReference>
<protein>
    <submittedName>
        <fullName evidence="6">TetR family transcriptional regulator</fullName>
    </submittedName>
</protein>
<keyword evidence="7" id="KW-1185">Reference proteome</keyword>
<dbReference type="EMBL" id="CP027433">
    <property type="protein sequence ID" value="AVM01114.1"/>
    <property type="molecule type" value="Genomic_DNA"/>
</dbReference>
<dbReference type="PROSITE" id="PS01081">
    <property type="entry name" value="HTH_TETR_1"/>
    <property type="match status" value="1"/>
</dbReference>
<dbReference type="GO" id="GO:0000976">
    <property type="term" value="F:transcription cis-regulatory region binding"/>
    <property type="evidence" value="ECO:0007669"/>
    <property type="project" value="TreeGrafter"/>
</dbReference>
<gene>
    <name evidence="6" type="ORF">C6V83_13480</name>
</gene>
<evidence type="ECO:0000259" key="5">
    <source>
        <dbReference type="PROSITE" id="PS50977"/>
    </source>
</evidence>
<keyword evidence="1" id="KW-0805">Transcription regulation</keyword>
<dbReference type="PANTHER" id="PTHR30055:SF238">
    <property type="entry name" value="MYCOFACTOCIN BIOSYNTHESIS TRANSCRIPTIONAL REGULATOR MFTR-RELATED"/>
    <property type="match status" value="1"/>
</dbReference>
<dbReference type="Proteomes" id="UP000239814">
    <property type="component" value="Chromosome"/>
</dbReference>
<evidence type="ECO:0000256" key="3">
    <source>
        <dbReference type="ARBA" id="ARBA00023163"/>
    </source>
</evidence>
<sequence length="194" mass="21336">MRDRKRAETFRRIHEAAVELTLRDGLAAATVSAIAERAGISRRTFFNYFASKEDAVLGVQEPRIPPKALETFLTRNDEDRLGKALQLTMATMATIGPRASPELRRIVAAHPELVDSIRAHRVATQDLLMSVLSQRLADDPAAPTASDTARALLLLAGAVLRFAYHDDPDLLDDPDPSAVENALAAFRTALREIR</sequence>
<feature type="domain" description="HTH tetR-type" evidence="5">
    <location>
        <begin position="7"/>
        <end position="67"/>
    </location>
</feature>
<dbReference type="InterPro" id="IPR009057">
    <property type="entry name" value="Homeodomain-like_sf"/>
</dbReference>
<name>A0A2S0KHG1_9ACTN</name>
<proteinExistence type="predicted"/>
<evidence type="ECO:0000256" key="2">
    <source>
        <dbReference type="ARBA" id="ARBA00023125"/>
    </source>
</evidence>
<evidence type="ECO:0000256" key="1">
    <source>
        <dbReference type="ARBA" id="ARBA00023015"/>
    </source>
</evidence>
<dbReference type="Pfam" id="PF00440">
    <property type="entry name" value="TetR_N"/>
    <property type="match status" value="1"/>
</dbReference>
<keyword evidence="3" id="KW-0804">Transcription</keyword>
<dbReference type="InterPro" id="IPR001647">
    <property type="entry name" value="HTH_TetR"/>
</dbReference>
<organism evidence="6 7">
    <name type="scientific">Gordonia iterans</name>
    <dbReference type="NCBI Taxonomy" id="1004901"/>
    <lineage>
        <taxon>Bacteria</taxon>
        <taxon>Bacillati</taxon>
        <taxon>Actinomycetota</taxon>
        <taxon>Actinomycetes</taxon>
        <taxon>Mycobacteriales</taxon>
        <taxon>Gordoniaceae</taxon>
        <taxon>Gordonia</taxon>
    </lineage>
</organism>
<feature type="DNA-binding region" description="H-T-H motif" evidence="4">
    <location>
        <begin position="30"/>
        <end position="49"/>
    </location>
</feature>
<dbReference type="PRINTS" id="PR00455">
    <property type="entry name" value="HTHTETR"/>
</dbReference>